<feature type="region of interest" description="Disordered" evidence="1">
    <location>
        <begin position="218"/>
        <end position="238"/>
    </location>
</feature>
<proteinExistence type="predicted"/>
<reference evidence="2 3" key="1">
    <citation type="submission" date="2020-07" db="EMBL/GenBank/DDBJ databases">
        <title>Comparative genomics of pyrophilous fungi reveals a link between fire events and developmental genes.</title>
        <authorList>
            <consortium name="DOE Joint Genome Institute"/>
            <person name="Steindorff A.S."/>
            <person name="Carver A."/>
            <person name="Calhoun S."/>
            <person name="Stillman K."/>
            <person name="Liu H."/>
            <person name="Lipzen A."/>
            <person name="Pangilinan J."/>
            <person name="Labutti K."/>
            <person name="Bruns T.D."/>
            <person name="Grigoriev I.V."/>
        </authorList>
    </citation>
    <scope>NUCLEOTIDE SEQUENCE [LARGE SCALE GENOMIC DNA]</scope>
    <source>
        <strain evidence="2 3">CBS 144469</strain>
    </source>
</reference>
<feature type="region of interest" description="Disordered" evidence="1">
    <location>
        <begin position="125"/>
        <end position="171"/>
    </location>
</feature>
<feature type="compositionally biased region" description="Low complexity" evidence="1">
    <location>
        <begin position="133"/>
        <end position="143"/>
    </location>
</feature>
<evidence type="ECO:0000313" key="2">
    <source>
        <dbReference type="EMBL" id="KAF6745744.1"/>
    </source>
</evidence>
<keyword evidence="3" id="KW-1185">Reference proteome</keyword>
<evidence type="ECO:0000256" key="1">
    <source>
        <dbReference type="SAM" id="MobiDB-lite"/>
    </source>
</evidence>
<gene>
    <name evidence="2" type="ORF">DFP72DRAFT_856049</name>
</gene>
<name>A0A8H6LXI3_9AGAR</name>
<organism evidence="2 3">
    <name type="scientific">Ephemerocybe angulata</name>
    <dbReference type="NCBI Taxonomy" id="980116"/>
    <lineage>
        <taxon>Eukaryota</taxon>
        <taxon>Fungi</taxon>
        <taxon>Dikarya</taxon>
        <taxon>Basidiomycota</taxon>
        <taxon>Agaricomycotina</taxon>
        <taxon>Agaricomycetes</taxon>
        <taxon>Agaricomycetidae</taxon>
        <taxon>Agaricales</taxon>
        <taxon>Agaricineae</taxon>
        <taxon>Psathyrellaceae</taxon>
        <taxon>Ephemerocybe</taxon>
    </lineage>
</organism>
<comment type="caution">
    <text evidence="2">The sequence shown here is derived from an EMBL/GenBank/DDBJ whole genome shotgun (WGS) entry which is preliminary data.</text>
</comment>
<dbReference type="Proteomes" id="UP000521943">
    <property type="component" value="Unassembled WGS sequence"/>
</dbReference>
<sequence length="375" mass="41648">MAPPCDLFTLESPPALENVWLEAPGPQCRLNITLTLTDVEMQSLFEYLKYHGLEVGYLKAPLQCAEPKPPAPSRRRVTLGCKQPHPFLNQAPSFRKMRARQDIPPSEIILTALWYLQTSAKQIASNPKHQKRSTSSFSQSSSFVHKGHSNFRHRSNGPLESSDEREADCQQPESPEALNLILFSIKLLRSQRRARSPEALNLILFSIKLLRSQSFKCPSSAKRTASKPNHPRRSLRSHSVPAVHTHFTLIQSTDLGPPGALFYSPNIPTPTVTDNNPATPLPRIQPNDDRVTIGHRNQRYGLSVSPFAAVLVRAVQTVKQLPDQPRLGVPTITFTAPYPKQHLFSTPVAVLMIISPSPAKIGTPNSPTVLDSLNQ</sequence>
<protein>
    <submittedName>
        <fullName evidence="2">Uncharacterized protein</fullName>
    </submittedName>
</protein>
<dbReference type="AlphaFoldDB" id="A0A8H6LXI3"/>
<feature type="compositionally biased region" description="Polar residues" evidence="1">
    <location>
        <begin position="218"/>
        <end position="227"/>
    </location>
</feature>
<evidence type="ECO:0000313" key="3">
    <source>
        <dbReference type="Proteomes" id="UP000521943"/>
    </source>
</evidence>
<dbReference type="EMBL" id="JACGCI010000100">
    <property type="protein sequence ID" value="KAF6745744.1"/>
    <property type="molecule type" value="Genomic_DNA"/>
</dbReference>
<accession>A0A8H6LXI3</accession>
<feature type="compositionally biased region" description="Basic residues" evidence="1">
    <location>
        <begin position="145"/>
        <end position="155"/>
    </location>
</feature>